<dbReference type="GO" id="GO:0004673">
    <property type="term" value="F:protein histidine kinase activity"/>
    <property type="evidence" value="ECO:0007669"/>
    <property type="project" value="UniProtKB-EC"/>
</dbReference>
<dbReference type="InterPro" id="IPR000700">
    <property type="entry name" value="PAS-assoc_C"/>
</dbReference>
<dbReference type="InterPro" id="IPR035965">
    <property type="entry name" value="PAS-like_dom_sf"/>
</dbReference>
<dbReference type="PRINTS" id="PR00344">
    <property type="entry name" value="BCTRLSENSOR"/>
</dbReference>
<dbReference type="STRING" id="1202724.AM493_08145"/>
<proteinExistence type="predicted"/>
<keyword evidence="3" id="KW-0597">Phosphoprotein</keyword>
<dbReference type="Gene3D" id="3.30.565.10">
    <property type="entry name" value="Histidine kinase-like ATPase, C-terminal domain"/>
    <property type="match status" value="1"/>
</dbReference>
<dbReference type="Pfam" id="PF02518">
    <property type="entry name" value="HATPase_c"/>
    <property type="match status" value="1"/>
</dbReference>
<name>A0A0M9VI41_9FLAO</name>
<dbReference type="InterPro" id="IPR013655">
    <property type="entry name" value="PAS_fold_3"/>
</dbReference>
<feature type="domain" description="PAC" evidence="7">
    <location>
        <begin position="223"/>
        <end position="276"/>
    </location>
</feature>
<dbReference type="Proteomes" id="UP000037755">
    <property type="component" value="Unassembled WGS sequence"/>
</dbReference>
<dbReference type="InterPro" id="IPR005467">
    <property type="entry name" value="His_kinase_dom"/>
</dbReference>
<reference evidence="8 9" key="1">
    <citation type="submission" date="2015-08" db="EMBL/GenBank/DDBJ databases">
        <title>Whole genome sequence of Flavobacterium akiainvivens IK-1T, from decaying Wikstroemia oahuensis, an endemic Hawaiian shrub.</title>
        <authorList>
            <person name="Wan X."/>
            <person name="Hou S."/>
            <person name="Saito J."/>
            <person name="Donachie S."/>
        </authorList>
    </citation>
    <scope>NUCLEOTIDE SEQUENCE [LARGE SCALE GENOMIC DNA]</scope>
    <source>
        <strain evidence="8 9">IK-1</strain>
    </source>
</reference>
<gene>
    <name evidence="8" type="ORF">AM493_08145</name>
</gene>
<feature type="domain" description="PAC" evidence="7">
    <location>
        <begin position="89"/>
        <end position="140"/>
    </location>
</feature>
<dbReference type="OrthoDB" id="5522855at2"/>
<evidence type="ECO:0000256" key="2">
    <source>
        <dbReference type="ARBA" id="ARBA00012438"/>
    </source>
</evidence>
<keyword evidence="4" id="KW-0808">Transferase</keyword>
<dbReference type="SMART" id="SM00387">
    <property type="entry name" value="HATPase_c"/>
    <property type="match status" value="1"/>
</dbReference>
<dbReference type="PANTHER" id="PTHR43304:SF1">
    <property type="entry name" value="PAC DOMAIN-CONTAINING PROTEIN"/>
    <property type="match status" value="1"/>
</dbReference>
<dbReference type="NCBIfam" id="TIGR00229">
    <property type="entry name" value="sensory_box"/>
    <property type="match status" value="1"/>
</dbReference>
<dbReference type="InterPro" id="IPR036890">
    <property type="entry name" value="HATPase_C_sf"/>
</dbReference>
<dbReference type="PROSITE" id="PS50113">
    <property type="entry name" value="PAC"/>
    <property type="match status" value="2"/>
</dbReference>
<dbReference type="CDD" id="cd00130">
    <property type="entry name" value="PAS"/>
    <property type="match status" value="2"/>
</dbReference>
<evidence type="ECO:0000256" key="1">
    <source>
        <dbReference type="ARBA" id="ARBA00000085"/>
    </source>
</evidence>
<dbReference type="SMART" id="SM00091">
    <property type="entry name" value="PAS"/>
    <property type="match status" value="2"/>
</dbReference>
<accession>A0A0M9VI41</accession>
<dbReference type="EC" id="2.7.13.3" evidence="2"/>
<dbReference type="SUPFAM" id="SSF55785">
    <property type="entry name" value="PYP-like sensor domain (PAS domain)"/>
    <property type="match status" value="2"/>
</dbReference>
<evidence type="ECO:0000259" key="7">
    <source>
        <dbReference type="PROSITE" id="PS50113"/>
    </source>
</evidence>
<dbReference type="Pfam" id="PF08447">
    <property type="entry name" value="PAS_3"/>
    <property type="match status" value="2"/>
</dbReference>
<dbReference type="InterPro" id="IPR003594">
    <property type="entry name" value="HATPase_dom"/>
</dbReference>
<keyword evidence="9" id="KW-1185">Reference proteome</keyword>
<dbReference type="EMBL" id="LIYD01000005">
    <property type="protein sequence ID" value="KOS06009.1"/>
    <property type="molecule type" value="Genomic_DNA"/>
</dbReference>
<dbReference type="InterPro" id="IPR000014">
    <property type="entry name" value="PAS"/>
</dbReference>
<comment type="caution">
    <text evidence="8">The sequence shown here is derived from an EMBL/GenBank/DDBJ whole genome shotgun (WGS) entry which is preliminary data.</text>
</comment>
<evidence type="ECO:0000313" key="8">
    <source>
        <dbReference type="EMBL" id="KOS06009.1"/>
    </source>
</evidence>
<dbReference type="InterPro" id="IPR004358">
    <property type="entry name" value="Sig_transdc_His_kin-like_C"/>
</dbReference>
<dbReference type="PROSITE" id="PS50109">
    <property type="entry name" value="HIS_KIN"/>
    <property type="match status" value="1"/>
</dbReference>
<evidence type="ECO:0000259" key="6">
    <source>
        <dbReference type="PROSITE" id="PS50109"/>
    </source>
</evidence>
<evidence type="ECO:0000256" key="5">
    <source>
        <dbReference type="ARBA" id="ARBA00022777"/>
    </source>
</evidence>
<evidence type="ECO:0000313" key="9">
    <source>
        <dbReference type="Proteomes" id="UP000037755"/>
    </source>
</evidence>
<feature type="domain" description="Histidine kinase" evidence="6">
    <location>
        <begin position="294"/>
        <end position="506"/>
    </location>
</feature>
<organism evidence="8 9">
    <name type="scientific">Flavobacterium akiainvivens</name>
    <dbReference type="NCBI Taxonomy" id="1202724"/>
    <lineage>
        <taxon>Bacteria</taxon>
        <taxon>Pseudomonadati</taxon>
        <taxon>Bacteroidota</taxon>
        <taxon>Flavobacteriia</taxon>
        <taxon>Flavobacteriales</taxon>
        <taxon>Flavobacteriaceae</taxon>
        <taxon>Flavobacterium</taxon>
    </lineage>
</organism>
<dbReference type="InterPro" id="IPR001610">
    <property type="entry name" value="PAC"/>
</dbReference>
<evidence type="ECO:0000256" key="4">
    <source>
        <dbReference type="ARBA" id="ARBA00022679"/>
    </source>
</evidence>
<evidence type="ECO:0000256" key="3">
    <source>
        <dbReference type="ARBA" id="ARBA00022553"/>
    </source>
</evidence>
<dbReference type="SMART" id="SM00086">
    <property type="entry name" value="PAC"/>
    <property type="match status" value="2"/>
</dbReference>
<keyword evidence="5" id="KW-0418">Kinase</keyword>
<dbReference type="SUPFAM" id="SSF55874">
    <property type="entry name" value="ATPase domain of HSP90 chaperone/DNA topoisomerase II/histidine kinase"/>
    <property type="match status" value="1"/>
</dbReference>
<dbReference type="PATRIC" id="fig|1202724.3.peg.1692"/>
<comment type="catalytic activity">
    <reaction evidence="1">
        <text>ATP + protein L-histidine = ADP + protein N-phospho-L-histidine.</text>
        <dbReference type="EC" id="2.7.13.3"/>
    </reaction>
</comment>
<dbReference type="InterPro" id="IPR052162">
    <property type="entry name" value="Sensor_kinase/Photoreceptor"/>
</dbReference>
<dbReference type="AlphaFoldDB" id="A0A0M9VI41"/>
<dbReference type="PANTHER" id="PTHR43304">
    <property type="entry name" value="PHYTOCHROME-LIKE PROTEIN CPH1"/>
    <property type="match status" value="1"/>
</dbReference>
<dbReference type="Gene3D" id="3.30.450.20">
    <property type="entry name" value="PAS domain"/>
    <property type="match status" value="2"/>
</dbReference>
<dbReference type="RefSeq" id="WP_054407461.1">
    <property type="nucleotide sequence ID" value="NZ_FOYA01000007.1"/>
</dbReference>
<protein>
    <recommendedName>
        <fullName evidence="2">histidine kinase</fullName>
        <ecNumber evidence="2">2.7.13.3</ecNumber>
    </recommendedName>
</protein>
<sequence length="506" mass="58530">MPHSEDSESVDGFYKKLLDEVPDLIFKAVYAHGYFSIAYCSESVREVYEMSPKEFKKNPDIFLDERIVDEDRPGFMKKLQFSRNKLVRYEYEYRVVLPKKGLRWMRISGKPELKLDGSICFYTRVSDITSLKEQEQKLLKSEERFEFAMSAAAEGVWDWNMDTNQVYFSAQLSKMLGDEEKAKYVINTEWTNRIHPEDRAHYEKSKVDHIQNVASNPDISPNYENVYRILVNNGTYIWVLSRGQALDFDENGMPHRAIGTVKDITQMKEKEIELGNTINIIGNQNNRLSNFAHIVSHNLRSHASNLKMLIDLFKTTTDEQEKEEMLDHLEGISDGLSVTISHLKELVEIQTEIKISREDLNLRHYLKNILTILHNEITKHGVVIEINIPLDVTVNYNPAYLESILLNFTTNAIKYSSPERRPVISYDFSVEKGVKVLSVTDNGVGLDLKKHKNSLFGMYKTFHKHQNSRGIGLFITKNQVEAMGGKIRVESEVNKGTTFKIYFNED</sequence>